<reference evidence="1" key="1">
    <citation type="submission" date="2021-06" db="EMBL/GenBank/DDBJ databases">
        <authorList>
            <person name="Kallberg Y."/>
            <person name="Tangrot J."/>
            <person name="Rosling A."/>
        </authorList>
    </citation>
    <scope>NUCLEOTIDE SEQUENCE</scope>
    <source>
        <strain evidence="1">AU212A</strain>
    </source>
</reference>
<keyword evidence="2" id="KW-1185">Reference proteome</keyword>
<organism evidence="1 2">
    <name type="scientific">Scutellospora calospora</name>
    <dbReference type="NCBI Taxonomy" id="85575"/>
    <lineage>
        <taxon>Eukaryota</taxon>
        <taxon>Fungi</taxon>
        <taxon>Fungi incertae sedis</taxon>
        <taxon>Mucoromycota</taxon>
        <taxon>Glomeromycotina</taxon>
        <taxon>Glomeromycetes</taxon>
        <taxon>Diversisporales</taxon>
        <taxon>Gigasporaceae</taxon>
        <taxon>Scutellospora</taxon>
    </lineage>
</organism>
<gene>
    <name evidence="1" type="ORF">SCALOS_LOCUS646</name>
</gene>
<protein>
    <submittedName>
        <fullName evidence="1">3962_t:CDS:1</fullName>
    </submittedName>
</protein>
<comment type="caution">
    <text evidence="1">The sequence shown here is derived from an EMBL/GenBank/DDBJ whole genome shotgun (WGS) entry which is preliminary data.</text>
</comment>
<feature type="non-terminal residue" evidence="1">
    <location>
        <position position="1"/>
    </location>
</feature>
<dbReference type="EMBL" id="CAJVPM010000318">
    <property type="protein sequence ID" value="CAG8441347.1"/>
    <property type="molecule type" value="Genomic_DNA"/>
</dbReference>
<evidence type="ECO:0000313" key="2">
    <source>
        <dbReference type="Proteomes" id="UP000789860"/>
    </source>
</evidence>
<accession>A0ACA9JXV3</accession>
<name>A0ACA9JXV3_9GLOM</name>
<dbReference type="Proteomes" id="UP000789860">
    <property type="component" value="Unassembled WGS sequence"/>
</dbReference>
<proteinExistence type="predicted"/>
<evidence type="ECO:0000313" key="1">
    <source>
        <dbReference type="EMBL" id="CAG8441347.1"/>
    </source>
</evidence>
<sequence length="102" mass="11039">GSSLGDFIANITIVKTGRPMMAISVCFGSPMLNIPLGIGMSGTYVTTKTGTPYKISVEPTLLVSLVSLSITLSSALIYLPLNEYHLFLVSTIIFNPDLWDLW</sequence>